<dbReference type="HAMAP" id="MF_01974">
    <property type="entry name" value="MetAP_1"/>
    <property type="match status" value="1"/>
</dbReference>
<dbReference type="GeneID" id="78296419"/>
<dbReference type="NCBIfam" id="TIGR00500">
    <property type="entry name" value="met_pdase_I"/>
    <property type="match status" value="1"/>
</dbReference>
<dbReference type="GO" id="GO:0004239">
    <property type="term" value="F:initiator methionyl aminopeptidase activity"/>
    <property type="evidence" value="ECO:0007669"/>
    <property type="project" value="UniProtKB-UniRule"/>
</dbReference>
<reference evidence="9 12" key="2">
    <citation type="submission" date="2020-04" db="EMBL/GenBank/DDBJ databases">
        <authorList>
            <person name="Hitch T.C.A."/>
            <person name="Wylensek D."/>
            <person name="Clavel T."/>
        </authorList>
    </citation>
    <scope>NUCLEOTIDE SEQUENCE [LARGE SCALE GENOMIC DNA]</scope>
    <source>
        <strain evidence="9 12">COR2-253-APC-1A</strain>
    </source>
</reference>
<dbReference type="CDD" id="cd01086">
    <property type="entry name" value="MetAP1"/>
    <property type="match status" value="1"/>
</dbReference>
<dbReference type="RefSeq" id="WP_116885135.1">
    <property type="nucleotide sequence ID" value="NZ_CABMMC010000122.1"/>
</dbReference>
<evidence type="ECO:0000256" key="3">
    <source>
        <dbReference type="ARBA" id="ARBA00022670"/>
    </source>
</evidence>
<evidence type="ECO:0000259" key="8">
    <source>
        <dbReference type="Pfam" id="PF00557"/>
    </source>
</evidence>
<dbReference type="PANTHER" id="PTHR43330">
    <property type="entry name" value="METHIONINE AMINOPEPTIDASE"/>
    <property type="match status" value="1"/>
</dbReference>
<keyword evidence="2 6" id="KW-0031">Aminopeptidase</keyword>
<dbReference type="GO" id="GO:0006508">
    <property type="term" value="P:proteolysis"/>
    <property type="evidence" value="ECO:0007669"/>
    <property type="project" value="UniProtKB-KW"/>
</dbReference>
<organism evidence="10 11">
    <name type="scientific">Victivallis vadensis</name>
    <dbReference type="NCBI Taxonomy" id="172901"/>
    <lineage>
        <taxon>Bacteria</taxon>
        <taxon>Pseudomonadati</taxon>
        <taxon>Lentisphaerota</taxon>
        <taxon>Lentisphaeria</taxon>
        <taxon>Victivallales</taxon>
        <taxon>Victivallaceae</taxon>
        <taxon>Victivallis</taxon>
    </lineage>
</organism>
<dbReference type="SUPFAM" id="SSF55920">
    <property type="entry name" value="Creatinase/aminopeptidase"/>
    <property type="match status" value="1"/>
</dbReference>
<dbReference type="InterPro" id="IPR002467">
    <property type="entry name" value="Pept_M24A_MAP1"/>
</dbReference>
<evidence type="ECO:0000256" key="6">
    <source>
        <dbReference type="HAMAP-Rule" id="MF_01974"/>
    </source>
</evidence>
<dbReference type="InterPro" id="IPR036005">
    <property type="entry name" value="Creatinase/aminopeptidase-like"/>
</dbReference>
<dbReference type="AlphaFoldDB" id="A0A2U1API5"/>
<feature type="binding site" evidence="6">
    <location>
        <position position="179"/>
    </location>
    <ligand>
        <name>substrate</name>
    </ligand>
</feature>
<gene>
    <name evidence="6 9" type="primary">map</name>
    <name evidence="10" type="ORF">C8D82_12740</name>
    <name evidence="9" type="ORF">HF882_08175</name>
</gene>
<feature type="domain" description="Peptidase M24" evidence="8">
    <location>
        <begin position="15"/>
        <end position="244"/>
    </location>
</feature>
<dbReference type="EMBL" id="JABAEW010000012">
    <property type="protein sequence ID" value="NMD86554.1"/>
    <property type="molecule type" value="Genomic_DNA"/>
</dbReference>
<proteinExistence type="inferred from homology"/>
<evidence type="ECO:0000313" key="9">
    <source>
        <dbReference type="EMBL" id="NMD86554.1"/>
    </source>
</evidence>
<dbReference type="EC" id="3.4.11.18" evidence="6 7"/>
<reference evidence="10 11" key="1">
    <citation type="submission" date="2018-04" db="EMBL/GenBank/DDBJ databases">
        <title>Genomic Encyclopedia of Type Strains, Phase IV (KMG-IV): sequencing the most valuable type-strain genomes for metagenomic binning, comparative biology and taxonomic classification.</title>
        <authorList>
            <person name="Goeker M."/>
        </authorList>
    </citation>
    <scope>NUCLEOTIDE SEQUENCE [LARGE SCALE GENOMIC DNA]</scope>
    <source>
        <strain evidence="10 11">DSM 14823</strain>
    </source>
</reference>
<evidence type="ECO:0000256" key="2">
    <source>
        <dbReference type="ARBA" id="ARBA00022438"/>
    </source>
</evidence>
<evidence type="ECO:0000256" key="5">
    <source>
        <dbReference type="ARBA" id="ARBA00022801"/>
    </source>
</evidence>
<feature type="binding site" evidence="6">
    <location>
        <position position="80"/>
    </location>
    <ligand>
        <name>substrate</name>
    </ligand>
</feature>
<sequence length="256" mass="28211">MSRDQVIHTEDEIRRIRRAAEVTAGVRDSLARLARPGMTTFDLDQLAAELIRETGGKSAFLGYHGFPGNICISVNDEVVHGIGRPDRILLDTDIVSIDVGVELDGAIGDTARTISFRELPDDLARLFKGTQESLMNGIAQARAGHYVRHISQAVETTAKKYRLGVVQEYVGHGCGTRMHEPPEVPNFVGYGRGARLAPGMVLCIEPMLNLGTARVTTDPQDHWTVRTRDGACSAHFEHMVLITDNEPEILTWPKTM</sequence>
<dbReference type="Proteomes" id="UP000245959">
    <property type="component" value="Unassembled WGS sequence"/>
</dbReference>
<dbReference type="Gene3D" id="3.90.230.10">
    <property type="entry name" value="Creatinase/methionine aminopeptidase superfamily"/>
    <property type="match status" value="1"/>
</dbReference>
<comment type="function">
    <text evidence="1 6">Removes the N-terminal methionine from nascent proteins. The N-terminal methionine is often cleaved when the second residue in the primary sequence is small and uncharged (Met-Ala-, Cys, Gly, Pro, Ser, Thr, or Val). Requires deformylation of the N(alpha)-formylated initiator methionine before it can be hydrolyzed.</text>
</comment>
<name>A0A2U1API5_9BACT</name>
<dbReference type="InterPro" id="IPR000994">
    <property type="entry name" value="Pept_M24"/>
</dbReference>
<protein>
    <recommendedName>
        <fullName evidence="6 7">Methionine aminopeptidase</fullName>
        <shortName evidence="6">MAP</shortName>
        <shortName evidence="6">MetAP</shortName>
        <ecNumber evidence="6 7">3.4.11.18</ecNumber>
    </recommendedName>
    <alternativeName>
        <fullName evidence="6">Peptidase M</fullName>
    </alternativeName>
</protein>
<keyword evidence="5 6" id="KW-0378">Hydrolase</keyword>
<feature type="binding site" evidence="6">
    <location>
        <position position="237"/>
    </location>
    <ligand>
        <name>a divalent metal cation</name>
        <dbReference type="ChEBI" id="CHEBI:60240"/>
        <label>1</label>
    </ligand>
</feature>
<dbReference type="Proteomes" id="UP000576225">
    <property type="component" value="Unassembled WGS sequence"/>
</dbReference>
<evidence type="ECO:0000313" key="12">
    <source>
        <dbReference type="Proteomes" id="UP000576225"/>
    </source>
</evidence>
<comment type="similarity">
    <text evidence="6">Belongs to the peptidase M24A family. Methionine aminopeptidase type 1 subfamily.</text>
</comment>
<evidence type="ECO:0000313" key="10">
    <source>
        <dbReference type="EMBL" id="PVY38278.1"/>
    </source>
</evidence>
<dbReference type="GO" id="GO:0046872">
    <property type="term" value="F:metal ion binding"/>
    <property type="evidence" value="ECO:0007669"/>
    <property type="project" value="UniProtKB-UniRule"/>
</dbReference>
<evidence type="ECO:0000313" key="11">
    <source>
        <dbReference type="Proteomes" id="UP000245959"/>
    </source>
</evidence>
<accession>A0A2U1API5</accession>
<evidence type="ECO:0000256" key="4">
    <source>
        <dbReference type="ARBA" id="ARBA00022723"/>
    </source>
</evidence>
<keyword evidence="4 6" id="KW-0479">Metal-binding</keyword>
<comment type="subunit">
    <text evidence="6">Monomer.</text>
</comment>
<comment type="catalytic activity">
    <reaction evidence="6 7">
        <text>Release of N-terminal amino acids, preferentially methionine, from peptides and arylamides.</text>
        <dbReference type="EC" id="3.4.11.18"/>
    </reaction>
</comment>
<keyword evidence="11" id="KW-1185">Reference proteome</keyword>
<feature type="binding site" evidence="6">
    <location>
        <position position="98"/>
    </location>
    <ligand>
        <name>a divalent metal cation</name>
        <dbReference type="ChEBI" id="CHEBI:60240"/>
        <label>1</label>
    </ligand>
</feature>
<feature type="binding site" evidence="6">
    <location>
        <position position="109"/>
    </location>
    <ligand>
        <name>a divalent metal cation</name>
        <dbReference type="ChEBI" id="CHEBI:60240"/>
        <label>2</label>
        <note>catalytic</note>
    </ligand>
</feature>
<comment type="cofactor">
    <cofactor evidence="6">
        <name>Co(2+)</name>
        <dbReference type="ChEBI" id="CHEBI:48828"/>
    </cofactor>
    <cofactor evidence="6">
        <name>Zn(2+)</name>
        <dbReference type="ChEBI" id="CHEBI:29105"/>
    </cofactor>
    <cofactor evidence="6">
        <name>Mn(2+)</name>
        <dbReference type="ChEBI" id="CHEBI:29035"/>
    </cofactor>
    <cofactor evidence="6">
        <name>Fe(2+)</name>
        <dbReference type="ChEBI" id="CHEBI:29033"/>
    </cofactor>
    <text evidence="6">Binds 2 divalent metal cations per subunit. Has a high-affinity and a low affinity metal-binding site. The true nature of the physiological cofactor is under debate. The enzyme is active with cobalt, zinc, manganese or divalent iron ions. Most likely, methionine aminopeptidases function as mononuclear Fe(2+)-metalloproteases under physiological conditions, and the catalytically relevant metal-binding site has been assigned to the histidine-containing high-affinity site.</text>
</comment>
<comment type="caution">
    <text evidence="10">The sequence shown here is derived from an EMBL/GenBank/DDBJ whole genome shotgun (WGS) entry which is preliminary data.</text>
</comment>
<dbReference type="GO" id="GO:0070006">
    <property type="term" value="F:metalloaminopeptidase activity"/>
    <property type="evidence" value="ECO:0007669"/>
    <property type="project" value="UniProtKB-UniRule"/>
</dbReference>
<dbReference type="PANTHER" id="PTHR43330:SF27">
    <property type="entry name" value="METHIONINE AMINOPEPTIDASE"/>
    <property type="match status" value="1"/>
</dbReference>
<dbReference type="PROSITE" id="PS00680">
    <property type="entry name" value="MAP_1"/>
    <property type="match status" value="1"/>
</dbReference>
<evidence type="ECO:0000256" key="7">
    <source>
        <dbReference type="RuleBase" id="RU003653"/>
    </source>
</evidence>
<dbReference type="Pfam" id="PF00557">
    <property type="entry name" value="Peptidase_M24"/>
    <property type="match status" value="1"/>
</dbReference>
<dbReference type="EMBL" id="QEKH01000027">
    <property type="protein sequence ID" value="PVY38278.1"/>
    <property type="molecule type" value="Genomic_DNA"/>
</dbReference>
<dbReference type="OrthoDB" id="9802055at2"/>
<feature type="binding site" evidence="6">
    <location>
        <position position="109"/>
    </location>
    <ligand>
        <name>a divalent metal cation</name>
        <dbReference type="ChEBI" id="CHEBI:60240"/>
        <label>1</label>
    </ligand>
</feature>
<feature type="binding site" evidence="6">
    <location>
        <position position="172"/>
    </location>
    <ligand>
        <name>a divalent metal cation</name>
        <dbReference type="ChEBI" id="CHEBI:60240"/>
        <label>2</label>
        <note>catalytic</note>
    </ligand>
</feature>
<feature type="binding site" evidence="6">
    <location>
        <position position="205"/>
    </location>
    <ligand>
        <name>a divalent metal cation</name>
        <dbReference type="ChEBI" id="CHEBI:60240"/>
        <label>2</label>
        <note>catalytic</note>
    </ligand>
</feature>
<keyword evidence="3 6" id="KW-0645">Protease</keyword>
<dbReference type="InterPro" id="IPR001714">
    <property type="entry name" value="Pept_M24_MAP"/>
</dbReference>
<dbReference type="PRINTS" id="PR00599">
    <property type="entry name" value="MAPEPTIDASE"/>
</dbReference>
<dbReference type="GO" id="GO:0005829">
    <property type="term" value="C:cytosol"/>
    <property type="evidence" value="ECO:0007669"/>
    <property type="project" value="TreeGrafter"/>
</dbReference>
<evidence type="ECO:0000256" key="1">
    <source>
        <dbReference type="ARBA" id="ARBA00002521"/>
    </source>
</evidence>
<feature type="binding site" evidence="6">
    <location>
        <position position="237"/>
    </location>
    <ligand>
        <name>a divalent metal cation</name>
        <dbReference type="ChEBI" id="CHEBI:60240"/>
        <label>2</label>
        <note>catalytic</note>
    </ligand>
</feature>